<proteinExistence type="predicted"/>
<evidence type="ECO:0000313" key="2">
    <source>
        <dbReference type="Proteomes" id="UP001163321"/>
    </source>
</evidence>
<protein>
    <submittedName>
        <fullName evidence="1">Uncharacterized protein</fullName>
    </submittedName>
</protein>
<dbReference type="Proteomes" id="UP001163321">
    <property type="component" value="Chromosome 6"/>
</dbReference>
<organism evidence="1 2">
    <name type="scientific">Peronosclerospora sorghi</name>
    <dbReference type="NCBI Taxonomy" id="230839"/>
    <lineage>
        <taxon>Eukaryota</taxon>
        <taxon>Sar</taxon>
        <taxon>Stramenopiles</taxon>
        <taxon>Oomycota</taxon>
        <taxon>Peronosporomycetes</taxon>
        <taxon>Peronosporales</taxon>
        <taxon>Peronosporaceae</taxon>
        <taxon>Peronosclerospora</taxon>
    </lineage>
</organism>
<dbReference type="EMBL" id="CM047585">
    <property type="protein sequence ID" value="KAI9910234.1"/>
    <property type="molecule type" value="Genomic_DNA"/>
</dbReference>
<sequence>MDCILHPGDEIALELMTPVERTGINERDHAMKRYFWKRQFMYHRSVQRRVELMQNSVNEQNVNAQAKQCGVTG</sequence>
<reference evidence="1 2" key="1">
    <citation type="journal article" date="2022" name="bioRxiv">
        <title>The genome of the oomycete Peronosclerospora sorghi, a cosmopolitan pathogen of maize and sorghum, is inflated with dispersed pseudogenes.</title>
        <authorList>
            <person name="Fletcher K."/>
            <person name="Martin F."/>
            <person name="Isakeit T."/>
            <person name="Cavanaugh K."/>
            <person name="Magill C."/>
            <person name="Michelmore R."/>
        </authorList>
    </citation>
    <scope>NUCLEOTIDE SEQUENCE [LARGE SCALE GENOMIC DNA]</scope>
    <source>
        <strain evidence="1">P6</strain>
    </source>
</reference>
<evidence type="ECO:0000313" key="1">
    <source>
        <dbReference type="EMBL" id="KAI9910234.1"/>
    </source>
</evidence>
<name>A0ACC0VWD1_9STRA</name>
<gene>
    <name evidence="1" type="ORF">PsorP6_010509</name>
</gene>
<keyword evidence="2" id="KW-1185">Reference proteome</keyword>
<comment type="caution">
    <text evidence="1">The sequence shown here is derived from an EMBL/GenBank/DDBJ whole genome shotgun (WGS) entry which is preliminary data.</text>
</comment>
<accession>A0ACC0VWD1</accession>